<dbReference type="GO" id="GO:0005829">
    <property type="term" value="C:cytosol"/>
    <property type="evidence" value="ECO:0007669"/>
    <property type="project" value="TreeGrafter"/>
</dbReference>
<dbReference type="PANTHER" id="PTHR43434:SF20">
    <property type="entry name" value="5'-NUCLEOTIDASE"/>
    <property type="match status" value="1"/>
</dbReference>
<dbReference type="Proteomes" id="UP001249240">
    <property type="component" value="Unassembled WGS sequence"/>
</dbReference>
<dbReference type="AlphaFoldDB" id="A0AAW8STI5"/>
<dbReference type="Gene3D" id="1.10.150.240">
    <property type="entry name" value="Putative phosphatase, domain 2"/>
    <property type="match status" value="1"/>
</dbReference>
<comment type="caution">
    <text evidence="1">The sequence shown here is derived from an EMBL/GenBank/DDBJ whole genome shotgun (WGS) entry which is preliminary data.</text>
</comment>
<proteinExistence type="predicted"/>
<dbReference type="GO" id="GO:0016787">
    <property type="term" value="F:hydrolase activity"/>
    <property type="evidence" value="ECO:0007669"/>
    <property type="project" value="UniProtKB-KW"/>
</dbReference>
<dbReference type="Gene3D" id="3.40.50.1000">
    <property type="entry name" value="HAD superfamily/HAD-like"/>
    <property type="match status" value="1"/>
</dbReference>
<dbReference type="InterPro" id="IPR006439">
    <property type="entry name" value="HAD-SF_hydro_IA"/>
</dbReference>
<dbReference type="EMBL" id="JARPXM010000003">
    <property type="protein sequence ID" value="MDT2537366.1"/>
    <property type="molecule type" value="Genomic_DNA"/>
</dbReference>
<dbReference type="InterPro" id="IPR041492">
    <property type="entry name" value="HAD_2"/>
</dbReference>
<reference evidence="1" key="1">
    <citation type="submission" date="2023-03" db="EMBL/GenBank/DDBJ databases">
        <authorList>
            <person name="Shen W."/>
            <person name="Cai J."/>
        </authorList>
    </citation>
    <scope>NUCLEOTIDE SEQUENCE</scope>
    <source>
        <strain evidence="1">B646-2</strain>
    </source>
</reference>
<protein>
    <submittedName>
        <fullName evidence="1">HAD-IA family hydrolase</fullName>
    </submittedName>
</protein>
<dbReference type="SFLD" id="SFLDS00003">
    <property type="entry name" value="Haloacid_Dehalogenase"/>
    <property type="match status" value="1"/>
</dbReference>
<dbReference type="InterPro" id="IPR050155">
    <property type="entry name" value="HAD-like_hydrolase_sf"/>
</dbReference>
<gene>
    <name evidence="1" type="ORF">P7D78_04450</name>
</gene>
<sequence length="215" mass="23844">MKKTVLFDLDGTLTDSSEGIVNSVRYMLEKKGLVIPDEATLHSFIGPPLTETLSKLYDLTENESQEAIAIYREYYSEKGIKQLAVYPGIIELLTELSTIYNLAIATSKPEVFANQVIRETGLSKYISHIFGADLAGERSKKQAVIAYALKELENKSTIMIGDREFDILGAKANHLKSIGVLYGFGDRKELVEAGADIIVEKVEDIPDAAREAFFM</sequence>
<dbReference type="Pfam" id="PF13419">
    <property type="entry name" value="HAD_2"/>
    <property type="match status" value="1"/>
</dbReference>
<dbReference type="InterPro" id="IPR023214">
    <property type="entry name" value="HAD_sf"/>
</dbReference>
<evidence type="ECO:0000313" key="1">
    <source>
        <dbReference type="EMBL" id="MDT2537366.1"/>
    </source>
</evidence>
<dbReference type="PANTHER" id="PTHR43434">
    <property type="entry name" value="PHOSPHOGLYCOLATE PHOSPHATASE"/>
    <property type="match status" value="1"/>
</dbReference>
<evidence type="ECO:0000313" key="2">
    <source>
        <dbReference type="Proteomes" id="UP001249240"/>
    </source>
</evidence>
<dbReference type="GO" id="GO:0004713">
    <property type="term" value="F:protein tyrosine kinase activity"/>
    <property type="evidence" value="ECO:0007669"/>
    <property type="project" value="TreeGrafter"/>
</dbReference>
<accession>A0AAW8STI5</accession>
<organism evidence="1 2">
    <name type="scientific">Enterococcus raffinosus</name>
    <dbReference type="NCBI Taxonomy" id="71452"/>
    <lineage>
        <taxon>Bacteria</taxon>
        <taxon>Bacillati</taxon>
        <taxon>Bacillota</taxon>
        <taxon>Bacilli</taxon>
        <taxon>Lactobacillales</taxon>
        <taxon>Enterococcaceae</taxon>
        <taxon>Enterococcus</taxon>
    </lineage>
</organism>
<dbReference type="SFLD" id="SFLDG01135">
    <property type="entry name" value="C1.5.6:_HAD__Beta-PGM__Phospha"/>
    <property type="match status" value="1"/>
</dbReference>
<name>A0AAW8STI5_9ENTE</name>
<dbReference type="RefSeq" id="WP_010746802.1">
    <property type="nucleotide sequence ID" value="NZ_BAAAXM010000035.1"/>
</dbReference>
<dbReference type="InterPro" id="IPR036412">
    <property type="entry name" value="HAD-like_sf"/>
</dbReference>
<dbReference type="InterPro" id="IPR023198">
    <property type="entry name" value="PGP-like_dom2"/>
</dbReference>
<dbReference type="SUPFAM" id="SSF56784">
    <property type="entry name" value="HAD-like"/>
    <property type="match status" value="1"/>
</dbReference>
<dbReference type="NCBIfam" id="TIGR01549">
    <property type="entry name" value="HAD-SF-IA-v1"/>
    <property type="match status" value="1"/>
</dbReference>
<dbReference type="SFLD" id="SFLDG01129">
    <property type="entry name" value="C1.5:_HAD__Beta-PGM__Phosphata"/>
    <property type="match status" value="1"/>
</dbReference>
<keyword evidence="1" id="KW-0378">Hydrolase</keyword>